<dbReference type="InterPro" id="IPR000242">
    <property type="entry name" value="PTP_cat"/>
</dbReference>
<dbReference type="Gene3D" id="3.90.190.10">
    <property type="entry name" value="Protein tyrosine phosphatase superfamily"/>
    <property type="match status" value="1"/>
</dbReference>
<dbReference type="PANTHER" id="PTHR19134">
    <property type="entry name" value="RECEPTOR-TYPE TYROSINE-PROTEIN PHOSPHATASE"/>
    <property type="match status" value="1"/>
</dbReference>
<evidence type="ECO:0000259" key="1">
    <source>
        <dbReference type="PROSITE" id="PS50055"/>
    </source>
</evidence>
<evidence type="ECO:0000313" key="3">
    <source>
        <dbReference type="Proteomes" id="UP001174909"/>
    </source>
</evidence>
<dbReference type="AlphaFoldDB" id="A0AA35TFM7"/>
<dbReference type="SUPFAM" id="SSF52799">
    <property type="entry name" value="(Phosphotyrosine protein) phosphatases II"/>
    <property type="match status" value="1"/>
</dbReference>
<organism evidence="2 3">
    <name type="scientific">Geodia barretti</name>
    <name type="common">Barrett's horny sponge</name>
    <dbReference type="NCBI Taxonomy" id="519541"/>
    <lineage>
        <taxon>Eukaryota</taxon>
        <taxon>Metazoa</taxon>
        <taxon>Porifera</taxon>
        <taxon>Demospongiae</taxon>
        <taxon>Heteroscleromorpha</taxon>
        <taxon>Tetractinellida</taxon>
        <taxon>Astrophorina</taxon>
        <taxon>Geodiidae</taxon>
        <taxon>Geodia</taxon>
    </lineage>
</organism>
<dbReference type="CDD" id="cd00047">
    <property type="entry name" value="PTPc"/>
    <property type="match status" value="1"/>
</dbReference>
<accession>A0AA35TFM7</accession>
<feature type="domain" description="Tyrosine-protein phosphatase" evidence="1">
    <location>
        <begin position="82"/>
        <end position="265"/>
    </location>
</feature>
<dbReference type="GO" id="GO:0004725">
    <property type="term" value="F:protein tyrosine phosphatase activity"/>
    <property type="evidence" value="ECO:0007669"/>
    <property type="project" value="InterPro"/>
</dbReference>
<dbReference type="InterPro" id="IPR029021">
    <property type="entry name" value="Prot-tyrosine_phosphatase-like"/>
</dbReference>
<dbReference type="Proteomes" id="UP001174909">
    <property type="component" value="Unassembled WGS sequence"/>
</dbReference>
<dbReference type="EMBL" id="CASHTH010003585">
    <property type="protein sequence ID" value="CAI8046728.1"/>
    <property type="molecule type" value="Genomic_DNA"/>
</dbReference>
<proteinExistence type="predicted"/>
<dbReference type="SMART" id="SM00194">
    <property type="entry name" value="PTPc"/>
    <property type="match status" value="1"/>
</dbReference>
<comment type="caution">
    <text evidence="2">The sequence shown here is derived from an EMBL/GenBank/DDBJ whole genome shotgun (WGS) entry which is preliminary data.</text>
</comment>
<dbReference type="Pfam" id="PF00102">
    <property type="entry name" value="Y_phosphatase"/>
    <property type="match status" value="1"/>
</dbReference>
<protein>
    <submittedName>
        <fullName evidence="2">Tyrosine-protein phosphatase non-receptor type 7</fullName>
    </submittedName>
</protein>
<dbReference type="InterPro" id="IPR050348">
    <property type="entry name" value="Protein-Tyr_Phosphatase"/>
</dbReference>
<dbReference type="PROSITE" id="PS50055">
    <property type="entry name" value="TYR_PHOSPHATASE_PTP"/>
    <property type="match status" value="1"/>
</dbReference>
<evidence type="ECO:0000313" key="2">
    <source>
        <dbReference type="EMBL" id="CAI8046728.1"/>
    </source>
</evidence>
<sequence>MAESKDREKDPDIHKMSVFVEKARKMGRMPLIAELDRSHPLAVEELEELVTEALTGVKGSRLSLEYKTVPHNSVKSLPLSSEEKRKNRYRNVLPNPDSAVRLSDTGVAGSQYINANYIHGYGDKEGQYIATQGPTANTLADFWRMVWEKDVSILVMTTSLVENGTQKCVKYWPGADDMDTVVYGNMVVRNNYEEATESYTTSYLSIYPQSPDGRETGEERDVYHFWHTAWCDFGVPRETGSTLRLREAVDAFRAPTSGPVLVHCR</sequence>
<dbReference type="PRINTS" id="PR00700">
    <property type="entry name" value="PRTYPHPHTASE"/>
</dbReference>
<keyword evidence="3" id="KW-1185">Reference proteome</keyword>
<dbReference type="PANTHER" id="PTHR19134:SF553">
    <property type="entry name" value="TYROSINE-PROTEIN PHOSPHATASE 10D-RELATED"/>
    <property type="match status" value="1"/>
</dbReference>
<name>A0AA35TFM7_GEOBA</name>
<reference evidence="2" key="1">
    <citation type="submission" date="2023-03" db="EMBL/GenBank/DDBJ databases">
        <authorList>
            <person name="Steffen K."/>
            <person name="Cardenas P."/>
        </authorList>
    </citation>
    <scope>NUCLEOTIDE SEQUENCE</scope>
</reference>
<gene>
    <name evidence="2" type="ORF">GBAR_LOCUS25835</name>
</gene>